<dbReference type="InterPro" id="IPR000086">
    <property type="entry name" value="NUDIX_hydrolase_dom"/>
</dbReference>
<name>A0A9P0PUN9_ACAOB</name>
<dbReference type="GO" id="GO:0046872">
    <property type="term" value="F:metal ion binding"/>
    <property type="evidence" value="ECO:0007669"/>
    <property type="project" value="UniProtKB-KW"/>
</dbReference>
<keyword evidence="6" id="KW-0464">Manganese</keyword>
<dbReference type="GO" id="GO:0010945">
    <property type="term" value="F:coenzyme A diphosphatase activity"/>
    <property type="evidence" value="ECO:0007669"/>
    <property type="project" value="InterPro"/>
</dbReference>
<feature type="domain" description="Nudix hydrolase" evidence="8">
    <location>
        <begin position="145"/>
        <end position="289"/>
    </location>
</feature>
<accession>A0A9P0PUN9</accession>
<comment type="cofactor">
    <cofactor evidence="2">
        <name>Mg(2+)</name>
        <dbReference type="ChEBI" id="CHEBI:18420"/>
    </cofactor>
</comment>
<dbReference type="OrthoDB" id="206213at2759"/>
<keyword evidence="5" id="KW-0460">Magnesium</keyword>
<dbReference type="PANTHER" id="PTHR12992">
    <property type="entry name" value="NUDIX HYDROLASE"/>
    <property type="match status" value="1"/>
</dbReference>
<feature type="region of interest" description="Disordered" evidence="7">
    <location>
        <begin position="88"/>
        <end position="120"/>
    </location>
</feature>
<evidence type="ECO:0000259" key="8">
    <source>
        <dbReference type="PROSITE" id="PS51462"/>
    </source>
</evidence>
<dbReference type="InterPro" id="IPR045121">
    <property type="entry name" value="CoAse"/>
</dbReference>
<proteinExistence type="predicted"/>
<evidence type="ECO:0000256" key="5">
    <source>
        <dbReference type="ARBA" id="ARBA00022842"/>
    </source>
</evidence>
<comment type="caution">
    <text evidence="9">The sequence shown here is derived from an EMBL/GenBank/DDBJ whole genome shotgun (WGS) entry which is preliminary data.</text>
</comment>
<keyword evidence="4" id="KW-0378">Hydrolase</keyword>
<evidence type="ECO:0000256" key="1">
    <source>
        <dbReference type="ARBA" id="ARBA00001936"/>
    </source>
</evidence>
<evidence type="ECO:0000313" key="9">
    <source>
        <dbReference type="EMBL" id="CAH1998761.1"/>
    </source>
</evidence>
<dbReference type="PANTHER" id="PTHR12992:SF11">
    <property type="entry name" value="MITOCHONDRIAL COENZYME A DIPHOSPHATASE NUDT8"/>
    <property type="match status" value="1"/>
</dbReference>
<evidence type="ECO:0000256" key="7">
    <source>
        <dbReference type="SAM" id="MobiDB-lite"/>
    </source>
</evidence>
<dbReference type="AlphaFoldDB" id="A0A9P0PUN9"/>
<dbReference type="Pfam" id="PF00293">
    <property type="entry name" value="NUDIX"/>
    <property type="match status" value="1"/>
</dbReference>
<sequence length="334" mass="37007">MLAVAVRALLGLGRPYTASANGALYSAKQVFNEENMKMTTAKFASLKPIRMHARQPSKRAAVLIPLCEVNGKVSLLYTLRTVHLKSHRGQETKIMDKKKKPSGAFKRKQRQEREEGKQKLPKIDKFFSHASGSMSGQNISIDSESNNVVTAVLVENPTEEDATIIAVEDTSAADHVNVDDVCMVSFPGGMQDIEDKTLEETALRETKEELGIEPNQIDIWGSGNLIVTRTSTSVLPVIGRVKGVLKLHKLKVNQDEVEEVFAVPLENLCHSDCLGYTQFRGAYSMPVFTGGQQRIWGLTALITYMLLSSLLPQQAYSHKIKYVPPIMNLKQPLV</sequence>
<dbReference type="CDD" id="cd03426">
    <property type="entry name" value="NUDIX_CoAse_Nudt7"/>
    <property type="match status" value="1"/>
</dbReference>
<dbReference type="Gene3D" id="3.90.79.10">
    <property type="entry name" value="Nucleoside Triphosphate Pyrophosphohydrolase"/>
    <property type="match status" value="1"/>
</dbReference>
<dbReference type="SUPFAM" id="SSF55811">
    <property type="entry name" value="Nudix"/>
    <property type="match status" value="1"/>
</dbReference>
<keyword evidence="3" id="KW-0479">Metal-binding</keyword>
<feature type="compositionally biased region" description="Basic and acidic residues" evidence="7">
    <location>
        <begin position="111"/>
        <end position="120"/>
    </location>
</feature>
<evidence type="ECO:0000256" key="2">
    <source>
        <dbReference type="ARBA" id="ARBA00001946"/>
    </source>
</evidence>
<evidence type="ECO:0000256" key="4">
    <source>
        <dbReference type="ARBA" id="ARBA00022801"/>
    </source>
</evidence>
<reference evidence="9" key="1">
    <citation type="submission" date="2022-03" db="EMBL/GenBank/DDBJ databases">
        <authorList>
            <person name="Sayadi A."/>
        </authorList>
    </citation>
    <scope>NUCLEOTIDE SEQUENCE</scope>
</reference>
<comment type="cofactor">
    <cofactor evidence="1">
        <name>Mn(2+)</name>
        <dbReference type="ChEBI" id="CHEBI:29035"/>
    </cofactor>
</comment>
<evidence type="ECO:0000313" key="10">
    <source>
        <dbReference type="Proteomes" id="UP001152888"/>
    </source>
</evidence>
<protein>
    <recommendedName>
        <fullName evidence="8">Nudix hydrolase domain-containing protein</fullName>
    </recommendedName>
</protein>
<evidence type="ECO:0000256" key="3">
    <source>
        <dbReference type="ARBA" id="ARBA00022723"/>
    </source>
</evidence>
<evidence type="ECO:0000256" key="6">
    <source>
        <dbReference type="ARBA" id="ARBA00023211"/>
    </source>
</evidence>
<dbReference type="EMBL" id="CAKOFQ010007339">
    <property type="protein sequence ID" value="CAH1998761.1"/>
    <property type="molecule type" value="Genomic_DNA"/>
</dbReference>
<dbReference type="InterPro" id="IPR015797">
    <property type="entry name" value="NUDIX_hydrolase-like_dom_sf"/>
</dbReference>
<dbReference type="Proteomes" id="UP001152888">
    <property type="component" value="Unassembled WGS sequence"/>
</dbReference>
<dbReference type="PROSITE" id="PS51462">
    <property type="entry name" value="NUDIX"/>
    <property type="match status" value="1"/>
</dbReference>
<gene>
    <name evidence="9" type="ORF">ACAOBT_LOCUS24557</name>
</gene>
<organism evidence="9 10">
    <name type="scientific">Acanthoscelides obtectus</name>
    <name type="common">Bean weevil</name>
    <name type="synonym">Bruchus obtectus</name>
    <dbReference type="NCBI Taxonomy" id="200917"/>
    <lineage>
        <taxon>Eukaryota</taxon>
        <taxon>Metazoa</taxon>
        <taxon>Ecdysozoa</taxon>
        <taxon>Arthropoda</taxon>
        <taxon>Hexapoda</taxon>
        <taxon>Insecta</taxon>
        <taxon>Pterygota</taxon>
        <taxon>Neoptera</taxon>
        <taxon>Endopterygota</taxon>
        <taxon>Coleoptera</taxon>
        <taxon>Polyphaga</taxon>
        <taxon>Cucujiformia</taxon>
        <taxon>Chrysomeloidea</taxon>
        <taxon>Chrysomelidae</taxon>
        <taxon>Bruchinae</taxon>
        <taxon>Bruchini</taxon>
        <taxon>Acanthoscelides</taxon>
    </lineage>
</organism>
<keyword evidence="10" id="KW-1185">Reference proteome</keyword>
<feature type="compositionally biased region" description="Basic residues" evidence="7">
    <location>
        <begin position="96"/>
        <end position="110"/>
    </location>
</feature>